<dbReference type="Proteomes" id="UP000006875">
    <property type="component" value="Chromosome"/>
</dbReference>
<dbReference type="KEGG" id="ipo:Ilyop_0748"/>
<sequence length="299" mass="35666">MEWKNIELDDRERLNEFLLGRFQTGDLTFTNLFIWRIGKNLKYKINDDILYIKGTEDKSEFYYIPLPKHGDFRKIKKQISELLKVNTVIRAVPEGVRILLEDYFSFQEERDRFDYLYKVEKLIELKGRKFHNKKNQVNRFEKIYDFSYEKIDSTNIKEVMDFEDKWCQDRECSIYKGLDKESLGIREIFENYESLYLKGGLLRVQGDIVAFSIGEEITPNTGLIHIEKGDIKYQGVYQEMNKIFLKKEFSHLEYVNREEDLGIDGIKKAKESYNPAMLLKKYIITGEKDLKIEKSVKKC</sequence>
<dbReference type="InterPro" id="IPR024320">
    <property type="entry name" value="LPG_synthase_C"/>
</dbReference>
<dbReference type="AlphaFoldDB" id="E3H715"/>
<proteinExistence type="predicted"/>
<organism evidence="2 3">
    <name type="scientific">Ilyobacter polytropus (strain ATCC 51220 / DSM 2926 / LMG 16218 / CuHBu1)</name>
    <dbReference type="NCBI Taxonomy" id="572544"/>
    <lineage>
        <taxon>Bacteria</taxon>
        <taxon>Fusobacteriati</taxon>
        <taxon>Fusobacteriota</taxon>
        <taxon>Fusobacteriia</taxon>
        <taxon>Fusobacteriales</taxon>
        <taxon>Fusobacteriaceae</taxon>
        <taxon>Ilyobacter</taxon>
    </lineage>
</organism>
<dbReference type="Pfam" id="PF09924">
    <property type="entry name" value="LPG_synthase_C"/>
    <property type="match status" value="1"/>
</dbReference>
<dbReference type="PANTHER" id="PTHR41373">
    <property type="entry name" value="DUF2156 DOMAIN-CONTAINING PROTEIN"/>
    <property type="match status" value="1"/>
</dbReference>
<evidence type="ECO:0000313" key="2">
    <source>
        <dbReference type="EMBL" id="ADO82534.1"/>
    </source>
</evidence>
<evidence type="ECO:0000259" key="1">
    <source>
        <dbReference type="Pfam" id="PF09924"/>
    </source>
</evidence>
<feature type="domain" description="Phosphatidylglycerol lysyltransferase C-terminal" evidence="1">
    <location>
        <begin position="25"/>
        <end position="284"/>
    </location>
</feature>
<dbReference type="EMBL" id="CP002281">
    <property type="protein sequence ID" value="ADO82534.1"/>
    <property type="molecule type" value="Genomic_DNA"/>
</dbReference>
<gene>
    <name evidence="2" type="ordered locus">Ilyop_0748</name>
</gene>
<dbReference type="STRING" id="572544.Ilyop_0748"/>
<dbReference type="HOGENOM" id="CLU_058411_0_0_0"/>
<keyword evidence="3" id="KW-1185">Reference proteome</keyword>
<dbReference type="OrthoDB" id="9765580at2"/>
<protein>
    <submittedName>
        <fullName evidence="2">Uncharacterized conserved protein UCP018688</fullName>
    </submittedName>
</protein>
<dbReference type="eggNOG" id="COG4866">
    <property type="taxonomic scope" value="Bacteria"/>
</dbReference>
<dbReference type="RefSeq" id="WP_013387204.1">
    <property type="nucleotide sequence ID" value="NC_014632.1"/>
</dbReference>
<accession>E3H715</accession>
<evidence type="ECO:0000313" key="3">
    <source>
        <dbReference type="Proteomes" id="UP000006875"/>
    </source>
</evidence>
<dbReference type="PIRSF" id="PIRSF018688">
    <property type="entry name" value="UCP018688"/>
    <property type="match status" value="1"/>
</dbReference>
<dbReference type="PANTHER" id="PTHR41373:SF1">
    <property type="entry name" value="PHOSPHATIDYLGLYCEROL LYSYLTRANSFERASE C-TERMINAL DOMAIN-CONTAINING PROTEIN"/>
    <property type="match status" value="1"/>
</dbReference>
<dbReference type="InterPro" id="IPR016732">
    <property type="entry name" value="UCP018688"/>
</dbReference>
<dbReference type="SUPFAM" id="SSF55729">
    <property type="entry name" value="Acyl-CoA N-acyltransferases (Nat)"/>
    <property type="match status" value="2"/>
</dbReference>
<name>E3H715_ILYPC</name>
<dbReference type="InterPro" id="IPR016181">
    <property type="entry name" value="Acyl_CoA_acyltransferase"/>
</dbReference>
<reference evidence="2 3" key="1">
    <citation type="journal article" date="2010" name="Stand. Genomic Sci.">
        <title>Complete genome sequence of Ilyobacter polytropus type strain (CuHbu1).</title>
        <authorList>
            <person name="Sikorski J."/>
            <person name="Chertkov O."/>
            <person name="Lapidus A."/>
            <person name="Nolan M."/>
            <person name="Lucas S."/>
            <person name="Del Rio T.G."/>
            <person name="Tice H."/>
            <person name="Cheng J.F."/>
            <person name="Tapia R."/>
            <person name="Han C."/>
            <person name="Goodwin L."/>
            <person name="Pitluck S."/>
            <person name="Liolios K."/>
            <person name="Ivanova N."/>
            <person name="Mavromatis K."/>
            <person name="Mikhailova N."/>
            <person name="Pati A."/>
            <person name="Chen A."/>
            <person name="Palaniappan K."/>
            <person name="Land M."/>
            <person name="Hauser L."/>
            <person name="Chang Y.J."/>
            <person name="Jeffries C.D."/>
            <person name="Brambilla E."/>
            <person name="Yasawong M."/>
            <person name="Rohde M."/>
            <person name="Pukall R."/>
            <person name="Spring S."/>
            <person name="Goker M."/>
            <person name="Woyke T."/>
            <person name="Bristow J."/>
            <person name="Eisen J.A."/>
            <person name="Markowitz V."/>
            <person name="Hugenholtz P."/>
            <person name="Kyrpides N.C."/>
            <person name="Klenk H.P."/>
        </authorList>
    </citation>
    <scope>NUCLEOTIDE SEQUENCE [LARGE SCALE GENOMIC DNA]</scope>
    <source>
        <strain evidence="3">ATCC 51220 / DSM 2926 / LMG 16218 / CuHBu1</strain>
    </source>
</reference>
<dbReference type="Gene3D" id="3.40.630.30">
    <property type="match status" value="1"/>
</dbReference>